<evidence type="ECO:0000256" key="10">
    <source>
        <dbReference type="ARBA" id="ARBA00025198"/>
    </source>
</evidence>
<evidence type="ECO:0000256" key="14">
    <source>
        <dbReference type="RuleBase" id="RU003848"/>
    </source>
</evidence>
<organism evidence="17 18">
    <name type="scientific">Rhodopirellula islandica</name>
    <dbReference type="NCBI Taxonomy" id="595434"/>
    <lineage>
        <taxon>Bacteria</taxon>
        <taxon>Pseudomonadati</taxon>
        <taxon>Planctomycetota</taxon>
        <taxon>Planctomycetia</taxon>
        <taxon>Pirellulales</taxon>
        <taxon>Pirellulaceae</taxon>
        <taxon>Rhodopirellula</taxon>
    </lineage>
</organism>
<evidence type="ECO:0000256" key="5">
    <source>
        <dbReference type="ARBA" id="ARBA00022781"/>
    </source>
</evidence>
<keyword evidence="6 13" id="KW-1133">Transmembrane helix</keyword>
<feature type="coiled-coil region" evidence="15">
    <location>
        <begin position="38"/>
        <end position="79"/>
    </location>
</feature>
<evidence type="ECO:0000256" key="2">
    <source>
        <dbReference type="ARBA" id="ARBA00022448"/>
    </source>
</evidence>
<dbReference type="CDD" id="cd06503">
    <property type="entry name" value="ATP-synt_Fo_b"/>
    <property type="match status" value="1"/>
</dbReference>
<dbReference type="NCBIfam" id="TIGR03321">
    <property type="entry name" value="alt_F1F0_F0_B"/>
    <property type="match status" value="1"/>
</dbReference>
<evidence type="ECO:0000256" key="12">
    <source>
        <dbReference type="ARBA" id="ARBA00037847"/>
    </source>
</evidence>
<dbReference type="InterPro" id="IPR002146">
    <property type="entry name" value="ATP_synth_b/b'su_bac/chlpt"/>
</dbReference>
<dbReference type="OrthoDB" id="282095at2"/>
<evidence type="ECO:0000256" key="3">
    <source>
        <dbReference type="ARBA" id="ARBA00022547"/>
    </source>
</evidence>
<dbReference type="EMBL" id="LECT01000017">
    <property type="protein sequence ID" value="KLU05585.1"/>
    <property type="molecule type" value="Genomic_DNA"/>
</dbReference>
<keyword evidence="7 13" id="KW-0406">Ion transport</keyword>
<dbReference type="PATRIC" id="fig|595434.4.peg.2117"/>
<evidence type="ECO:0000256" key="4">
    <source>
        <dbReference type="ARBA" id="ARBA00022692"/>
    </source>
</evidence>
<accession>A0A0J1BGB8</accession>
<keyword evidence="4 13" id="KW-0812">Transmembrane</keyword>
<keyword evidence="9 13" id="KW-0066">ATP synthesis</keyword>
<dbReference type="GO" id="GO:0046961">
    <property type="term" value="F:proton-transporting ATPase activity, rotational mechanism"/>
    <property type="evidence" value="ECO:0007669"/>
    <property type="project" value="TreeGrafter"/>
</dbReference>
<evidence type="ECO:0000256" key="16">
    <source>
        <dbReference type="SAM" id="MobiDB-lite"/>
    </source>
</evidence>
<keyword evidence="2 13" id="KW-0813">Transport</keyword>
<dbReference type="GO" id="GO:0046933">
    <property type="term" value="F:proton-transporting ATP synthase activity, rotational mechanism"/>
    <property type="evidence" value="ECO:0007669"/>
    <property type="project" value="UniProtKB-UniRule"/>
</dbReference>
<dbReference type="HAMAP" id="MF_01398">
    <property type="entry name" value="ATP_synth_b_bprime"/>
    <property type="match status" value="1"/>
</dbReference>
<dbReference type="PANTHER" id="PTHR33445">
    <property type="entry name" value="ATP SYNTHASE SUBUNIT B', CHLOROPLASTIC"/>
    <property type="match status" value="1"/>
</dbReference>
<evidence type="ECO:0000256" key="6">
    <source>
        <dbReference type="ARBA" id="ARBA00022989"/>
    </source>
</evidence>
<evidence type="ECO:0000256" key="11">
    <source>
        <dbReference type="ARBA" id="ARBA00025614"/>
    </source>
</evidence>
<proteinExistence type="inferred from homology"/>
<comment type="subunit">
    <text evidence="13">F-type ATPases have 2 components, F(1) - the catalytic core - and F(0) - the membrane proton channel. F(1) has five subunits: alpha(3), beta(3), gamma(1), delta(1), epsilon(1). F(0) has three main subunits: a(1), b(2) and c(10-14). The alpha and beta chains form an alternating ring which encloses part of the gamma chain. F(1) is attached to F(0) by a central stalk formed by the gamma and epsilon chains, while a peripheral stalk is formed by the delta and b chains.</text>
</comment>
<feature type="transmembrane region" description="Helical" evidence="13">
    <location>
        <begin position="6"/>
        <end position="27"/>
    </location>
</feature>
<comment type="subcellular location">
    <subcellularLocation>
        <location evidence="13">Cell membrane</location>
        <topology evidence="13">Single-pass membrane protein</topology>
    </subcellularLocation>
    <subcellularLocation>
        <location evidence="12">Endomembrane system</location>
        <topology evidence="12">Single-pass membrane protein</topology>
    </subcellularLocation>
</comment>
<keyword evidence="13" id="KW-1003">Cell membrane</keyword>
<keyword evidence="8 13" id="KW-0472">Membrane</keyword>
<comment type="function">
    <text evidence="11">Component of the F(0) channel, it forms part of the peripheral stalk, linking F(1) to F(0). The b'-subunit is a diverged and duplicated form of b found in plants and photosynthetic bacteria.</text>
</comment>
<keyword evidence="5 13" id="KW-0375">Hydrogen ion transport</keyword>
<evidence type="ECO:0000313" key="18">
    <source>
        <dbReference type="Proteomes" id="UP000036367"/>
    </source>
</evidence>
<comment type="function">
    <text evidence="10 13">F(1)F(0) ATP synthase produces ATP from ADP in the presence of a proton or sodium gradient. F-type ATPases consist of two structural domains, F(1) containing the extramembraneous catalytic core and F(0) containing the membrane proton channel, linked together by a central stalk and a peripheral stalk. During catalysis, ATP synthesis in the catalytic domain of F(1) is coupled via a rotary mechanism of the central stalk subunits to proton translocation.</text>
</comment>
<evidence type="ECO:0000313" key="17">
    <source>
        <dbReference type="EMBL" id="KLU05585.1"/>
    </source>
</evidence>
<keyword evidence="15" id="KW-0175">Coiled coil</keyword>
<evidence type="ECO:0000256" key="8">
    <source>
        <dbReference type="ARBA" id="ARBA00023136"/>
    </source>
</evidence>
<evidence type="ECO:0000256" key="1">
    <source>
        <dbReference type="ARBA" id="ARBA00005513"/>
    </source>
</evidence>
<comment type="similarity">
    <text evidence="1 13 14">Belongs to the ATPase B chain family.</text>
</comment>
<evidence type="ECO:0000256" key="15">
    <source>
        <dbReference type="SAM" id="Coils"/>
    </source>
</evidence>
<protein>
    <recommendedName>
        <fullName evidence="13">ATP synthase subunit b</fullName>
    </recommendedName>
    <alternativeName>
        <fullName evidence="13">ATP synthase F(0) sector subunit b</fullName>
    </alternativeName>
    <alternativeName>
        <fullName evidence="13">ATPase subunit I</fullName>
    </alternativeName>
    <alternativeName>
        <fullName evidence="13">F-type ATPase subunit b</fullName>
        <shortName evidence="13">F-ATPase subunit b</shortName>
    </alternativeName>
</protein>
<dbReference type="GO" id="GO:0012505">
    <property type="term" value="C:endomembrane system"/>
    <property type="evidence" value="ECO:0007669"/>
    <property type="project" value="UniProtKB-SubCell"/>
</dbReference>
<feature type="region of interest" description="Disordered" evidence="16">
    <location>
        <begin position="96"/>
        <end position="115"/>
    </location>
</feature>
<sequence length="246" mass="28214">MSIDWFTFTAQVINFLVLVGLLRYFLYGPIVRAMQTREQKVTQRLSDAETAKAEANQQRAALEKQTQLLEEQREEMLAKAKADADSERQRLIQEARKEADTRREHWTSTFERDQKDLADQTRRDIQRMGFQAARETIQQLADEDLQKRVCQTFVKQLRMLDETQRAAIATQLADSGNPVLVRSADDLDDDDQTQIRDAIHQVFQGDAEVRFESDSALIAGMEMDAGGYSLPWNAERALKKMEANVA</sequence>
<evidence type="ECO:0000256" key="7">
    <source>
        <dbReference type="ARBA" id="ARBA00023065"/>
    </source>
</evidence>
<dbReference type="InterPro" id="IPR050059">
    <property type="entry name" value="ATP_synthase_B_chain"/>
</dbReference>
<dbReference type="PANTHER" id="PTHR33445:SF2">
    <property type="entry name" value="ATP SYNTHASE SUBUNIT B', CHLOROPLASTIC"/>
    <property type="match status" value="1"/>
</dbReference>
<evidence type="ECO:0000256" key="9">
    <source>
        <dbReference type="ARBA" id="ARBA00023310"/>
    </source>
</evidence>
<keyword evidence="18" id="KW-1185">Reference proteome</keyword>
<dbReference type="RefSeq" id="WP_047813933.1">
    <property type="nucleotide sequence ID" value="NZ_LECT01000017.1"/>
</dbReference>
<dbReference type="GO" id="GO:0005886">
    <property type="term" value="C:plasma membrane"/>
    <property type="evidence" value="ECO:0007669"/>
    <property type="project" value="UniProtKB-SubCell"/>
</dbReference>
<keyword evidence="3 13" id="KW-0138">CF(0)</keyword>
<dbReference type="InterPro" id="IPR017707">
    <property type="entry name" value="Alt_ATP_synth_F0_bsu"/>
</dbReference>
<name>A0A0J1BGB8_RHOIS</name>
<evidence type="ECO:0000256" key="13">
    <source>
        <dbReference type="HAMAP-Rule" id="MF_01398"/>
    </source>
</evidence>
<dbReference type="AlphaFoldDB" id="A0A0J1BGB8"/>
<dbReference type="Proteomes" id="UP000036367">
    <property type="component" value="Unassembled WGS sequence"/>
</dbReference>
<gene>
    <name evidence="13" type="primary">atpF</name>
    <name evidence="17" type="ORF">RISK_002217</name>
</gene>
<dbReference type="Pfam" id="PF00430">
    <property type="entry name" value="ATP-synt_B"/>
    <property type="match status" value="1"/>
</dbReference>
<dbReference type="GO" id="GO:0045259">
    <property type="term" value="C:proton-transporting ATP synthase complex"/>
    <property type="evidence" value="ECO:0007669"/>
    <property type="project" value="UniProtKB-KW"/>
</dbReference>
<reference evidence="17" key="1">
    <citation type="submission" date="2015-05" db="EMBL/GenBank/DDBJ databases">
        <title>Permanent draft genome of Rhodopirellula islandicus K833.</title>
        <authorList>
            <person name="Kizina J."/>
            <person name="Richter M."/>
            <person name="Glockner F.O."/>
            <person name="Harder J."/>
        </authorList>
    </citation>
    <scope>NUCLEOTIDE SEQUENCE [LARGE SCALE GENOMIC DNA]</scope>
    <source>
        <strain evidence="17">K833</strain>
    </source>
</reference>
<comment type="caution">
    <text evidence="17">The sequence shown here is derived from an EMBL/GenBank/DDBJ whole genome shotgun (WGS) entry which is preliminary data.</text>
</comment>
<dbReference type="STRING" id="595434.RISK_002217"/>